<protein>
    <recommendedName>
        <fullName evidence="1">FHA domain-containing protein</fullName>
    </recommendedName>
</protein>
<reference evidence="2 3" key="1">
    <citation type="submission" date="2013-05" db="EMBL/GenBank/DDBJ databases">
        <title>Genome assembly of Chondromyces apiculatus DSM 436.</title>
        <authorList>
            <person name="Sharma G."/>
            <person name="Khatri I."/>
            <person name="Kaur C."/>
            <person name="Mayilraj S."/>
            <person name="Subramanian S."/>
        </authorList>
    </citation>
    <scope>NUCLEOTIDE SEQUENCE [LARGE SCALE GENOMIC DNA]</scope>
    <source>
        <strain evidence="2 3">DSM 436</strain>
    </source>
</reference>
<dbReference type="Pfam" id="PF00498">
    <property type="entry name" value="FHA"/>
    <property type="match status" value="1"/>
</dbReference>
<dbReference type="Proteomes" id="UP000019678">
    <property type="component" value="Unassembled WGS sequence"/>
</dbReference>
<name>A0A017SWS2_9BACT</name>
<dbReference type="EMBL" id="ASRX01000082">
    <property type="protein sequence ID" value="EYF01418.1"/>
    <property type="molecule type" value="Genomic_DNA"/>
</dbReference>
<evidence type="ECO:0000313" key="3">
    <source>
        <dbReference type="Proteomes" id="UP000019678"/>
    </source>
</evidence>
<feature type="domain" description="FHA" evidence="1">
    <location>
        <begin position="28"/>
        <end position="78"/>
    </location>
</feature>
<dbReference type="STRING" id="1192034.CAP_8349"/>
<organism evidence="2 3">
    <name type="scientific">Chondromyces apiculatus DSM 436</name>
    <dbReference type="NCBI Taxonomy" id="1192034"/>
    <lineage>
        <taxon>Bacteria</taxon>
        <taxon>Pseudomonadati</taxon>
        <taxon>Myxococcota</taxon>
        <taxon>Polyangia</taxon>
        <taxon>Polyangiales</taxon>
        <taxon>Polyangiaceae</taxon>
        <taxon>Chondromyces</taxon>
    </lineage>
</organism>
<dbReference type="Pfam" id="PF13503">
    <property type="entry name" value="DUF4123"/>
    <property type="match status" value="1"/>
</dbReference>
<keyword evidence="3" id="KW-1185">Reference proteome</keyword>
<dbReference type="PROSITE" id="PS50006">
    <property type="entry name" value="FHA_DOMAIN"/>
    <property type="match status" value="1"/>
</dbReference>
<dbReference type="RefSeq" id="WP_044249467.1">
    <property type="nucleotide sequence ID" value="NZ_ASRX01000082.1"/>
</dbReference>
<comment type="caution">
    <text evidence="2">The sequence shown here is derived from an EMBL/GenBank/DDBJ whole genome shotgun (WGS) entry which is preliminary data.</text>
</comment>
<dbReference type="InterPro" id="IPR000253">
    <property type="entry name" value="FHA_dom"/>
</dbReference>
<dbReference type="SUPFAM" id="SSF49879">
    <property type="entry name" value="SMAD/FHA domain"/>
    <property type="match status" value="1"/>
</dbReference>
<proteinExistence type="predicted"/>
<dbReference type="InterPro" id="IPR025391">
    <property type="entry name" value="DUF4123"/>
</dbReference>
<dbReference type="SMART" id="SM00240">
    <property type="entry name" value="FHA"/>
    <property type="match status" value="1"/>
</dbReference>
<dbReference type="Gene3D" id="2.60.200.20">
    <property type="match status" value="1"/>
</dbReference>
<gene>
    <name evidence="2" type="ORF">CAP_8349</name>
</gene>
<accession>A0A017SWS2</accession>
<dbReference type="AlphaFoldDB" id="A0A017SWS2"/>
<dbReference type="InterPro" id="IPR008984">
    <property type="entry name" value="SMAD_FHA_dom_sf"/>
</dbReference>
<dbReference type="CDD" id="cd00060">
    <property type="entry name" value="FHA"/>
    <property type="match status" value="1"/>
</dbReference>
<evidence type="ECO:0000259" key="1">
    <source>
        <dbReference type="PROSITE" id="PS50006"/>
    </source>
</evidence>
<sequence>MTEPRLIVEVRWGKLAGTKAAIPPGGSLVVGRTDLSDLVVPHDTELSGSHFELSWSEGVCALRDLESLSGTKVGGEAVREAQVPHGGWIHAGETDFMVYVEGRTPPKKKELDAAEAAGERARLDAAHEALKFLRQKAEEAPLYAVVDGARDNRILAVLREHLERQQSLYDGLQGEVIEDIAPYLVGPMLPDSGLLERLAMEGWGKRWGIWCTSDEKFVEVRRHWRRFLMVDLEESGERVYFRFYDPGVLRVFWGTCDTAQLTALSEDLTGLFVESKEGAVVALPLVQGAGDA</sequence>
<evidence type="ECO:0000313" key="2">
    <source>
        <dbReference type="EMBL" id="EYF01418.1"/>
    </source>
</evidence>
<dbReference type="eggNOG" id="COG1716">
    <property type="taxonomic scope" value="Bacteria"/>
</dbReference>